<feature type="transmembrane region" description="Helical" evidence="2">
    <location>
        <begin position="40"/>
        <end position="61"/>
    </location>
</feature>
<keyword evidence="4" id="KW-1185">Reference proteome</keyword>
<keyword evidence="2" id="KW-0472">Membrane</keyword>
<feature type="region of interest" description="Disordered" evidence="1">
    <location>
        <begin position="318"/>
        <end position="350"/>
    </location>
</feature>
<proteinExistence type="predicted"/>
<name>H2CBW1_9LEPT</name>
<dbReference type="EMBL" id="JH597773">
    <property type="protein sequence ID" value="EHQ08633.1"/>
    <property type="molecule type" value="Genomic_DNA"/>
</dbReference>
<evidence type="ECO:0000313" key="3">
    <source>
        <dbReference type="EMBL" id="EHQ08633.1"/>
    </source>
</evidence>
<dbReference type="Proteomes" id="UP000005737">
    <property type="component" value="Unassembled WGS sequence"/>
</dbReference>
<dbReference type="HOGENOM" id="CLU_436660_0_0_12"/>
<keyword evidence="2" id="KW-1133">Transmembrane helix</keyword>
<gene>
    <name evidence="3" type="ORF">Lepil_3984</name>
</gene>
<dbReference type="AlphaFoldDB" id="H2CBW1"/>
<evidence type="ECO:0000313" key="4">
    <source>
        <dbReference type="Proteomes" id="UP000005737"/>
    </source>
</evidence>
<evidence type="ECO:0000256" key="1">
    <source>
        <dbReference type="SAM" id="MobiDB-lite"/>
    </source>
</evidence>
<organism evidence="3 4">
    <name type="scientific">Leptonema illini DSM 21528</name>
    <dbReference type="NCBI Taxonomy" id="929563"/>
    <lineage>
        <taxon>Bacteria</taxon>
        <taxon>Pseudomonadati</taxon>
        <taxon>Spirochaetota</taxon>
        <taxon>Spirochaetia</taxon>
        <taxon>Leptospirales</taxon>
        <taxon>Leptospiraceae</taxon>
        <taxon>Leptonema</taxon>
    </lineage>
</organism>
<evidence type="ECO:0000256" key="2">
    <source>
        <dbReference type="SAM" id="Phobius"/>
    </source>
</evidence>
<keyword evidence="2" id="KW-0812">Transmembrane</keyword>
<sequence length="626" mass="70921">MPIFSRDPSSEYCTQGSLVPIIRAEMFNIGKRASGTLKRVLFAIRAASVSGGLLALLLFSVPLQAEIYKPPGQGAGQNMEGTGYGVDTGVKDVDGDYYVTITPTFELPLFGFRIGLQVPLEVLVYDRDPQSGEKVPSLRPGMYNENSDYMKLVKYVRKGTHLYYNPDDLFNWSFFYGEMTDGYIGHRTIIHRYVSSYDPTLFRPGLMADINNNWGGVEVFLSDVWTREVRGGRGYIRPVGIFVTGWNAFVARDFNSRDVARSVAENRRARREYLFQERVPDQGQGGALREHLYRPLREDLEDSKIEFVEVKDPVTGETKIEPVLKEDLPPSKLDPTLEKPPDRSDTKKSSKLDQGFWSRWAIGATRVMDSDAPLELEVDGSENLVVDPYTLLPRSIETENLTIEGVDTELRLSPFTWLDLTAYIDRNRIKGLDNAEGTHMGLIFEMQFSSLLRWFVRPEYREATSNYLPTYFDSYYAVERTTYLPSGATSSTTPKLAYLKSLPDDGVITKGYFVNSTLEFVEYVTLEAEYQDYDGPNNSAVMVGLYIPDMGGIFANGYYKKKEFDKMKEAFIVNENALMAAEAGLRFFGGMYIKYTFRRTWVYEEADGRYTPVDESGVGFGYSSSL</sequence>
<dbReference type="RefSeq" id="WP_002775506.1">
    <property type="nucleotide sequence ID" value="NZ_JH597773.1"/>
</dbReference>
<dbReference type="STRING" id="183.GCA_002009735_02388"/>
<protein>
    <submittedName>
        <fullName evidence="3">Cytoplasmic membrane protein, ImpL63</fullName>
    </submittedName>
</protein>
<accession>H2CBW1</accession>
<reference evidence="3 4" key="1">
    <citation type="submission" date="2011-10" db="EMBL/GenBank/DDBJ databases">
        <title>The Improved High-Quality Draft genome of Leptonema illini DSM 21528.</title>
        <authorList>
            <consortium name="US DOE Joint Genome Institute (JGI-PGF)"/>
            <person name="Lucas S."/>
            <person name="Copeland A."/>
            <person name="Lapidus A."/>
            <person name="Glavina del Rio T."/>
            <person name="Dalin E."/>
            <person name="Tice H."/>
            <person name="Bruce D."/>
            <person name="Goodwin L."/>
            <person name="Pitluck S."/>
            <person name="Peters L."/>
            <person name="Mikhailova N."/>
            <person name="Held B."/>
            <person name="Kyrpides N."/>
            <person name="Mavromatis K."/>
            <person name="Ivanova N."/>
            <person name="Markowitz V."/>
            <person name="Cheng J.-F."/>
            <person name="Hugenholtz P."/>
            <person name="Woyke T."/>
            <person name="Wu D."/>
            <person name="Gronow S."/>
            <person name="Wellnitz S."/>
            <person name="Brambilla E.-M."/>
            <person name="Klenk H.-P."/>
            <person name="Eisen J.A."/>
        </authorList>
    </citation>
    <scope>NUCLEOTIDE SEQUENCE [LARGE SCALE GENOMIC DNA]</scope>
    <source>
        <strain evidence="3 4">DSM 21528</strain>
    </source>
</reference>